<feature type="domain" description="P-type ATPase A" evidence="8">
    <location>
        <begin position="35"/>
        <end position="134"/>
    </location>
</feature>
<dbReference type="GO" id="GO:0005524">
    <property type="term" value="F:ATP binding"/>
    <property type="evidence" value="ECO:0007669"/>
    <property type="project" value="UniProtKB-KW"/>
</dbReference>
<proteinExistence type="predicted"/>
<dbReference type="OrthoDB" id="377733at2759"/>
<evidence type="ECO:0000256" key="5">
    <source>
        <dbReference type="ARBA" id="ARBA00022967"/>
    </source>
</evidence>
<reference evidence="9 10" key="1">
    <citation type="submission" date="2019-03" db="EMBL/GenBank/DDBJ databases">
        <title>Single cell metagenomics reveals metabolic interactions within the superorganism composed of flagellate Streblomastix strix and complex community of Bacteroidetes bacteria on its surface.</title>
        <authorList>
            <person name="Treitli S.C."/>
            <person name="Kolisko M."/>
            <person name="Husnik F."/>
            <person name="Keeling P."/>
            <person name="Hampl V."/>
        </authorList>
    </citation>
    <scope>NUCLEOTIDE SEQUENCE [LARGE SCALE GENOMIC DNA]</scope>
    <source>
        <strain evidence="9">ST1C</strain>
    </source>
</reference>
<evidence type="ECO:0000256" key="3">
    <source>
        <dbReference type="ARBA" id="ARBA00022741"/>
    </source>
</evidence>
<dbReference type="InterPro" id="IPR008250">
    <property type="entry name" value="ATPase_P-typ_transduc_dom_A_sf"/>
</dbReference>
<dbReference type="InterPro" id="IPR018303">
    <property type="entry name" value="ATPase_P-typ_P_site"/>
</dbReference>
<evidence type="ECO:0000256" key="1">
    <source>
        <dbReference type="ARBA" id="ARBA00004141"/>
    </source>
</evidence>
<dbReference type="PANTHER" id="PTHR24092:SF175">
    <property type="entry name" value="PHOSPHOLIPID-TRANSPORTING ATPASE"/>
    <property type="match status" value="1"/>
</dbReference>
<dbReference type="InterPro" id="IPR023299">
    <property type="entry name" value="ATPase_P-typ_cyto_dom_N"/>
</dbReference>
<dbReference type="SUPFAM" id="SSF81653">
    <property type="entry name" value="Calcium ATPase, transduction domain A"/>
    <property type="match status" value="1"/>
</dbReference>
<evidence type="ECO:0000259" key="8">
    <source>
        <dbReference type="Pfam" id="PF00122"/>
    </source>
</evidence>
<accession>A0A5J4W514</accession>
<dbReference type="GO" id="GO:0005886">
    <property type="term" value="C:plasma membrane"/>
    <property type="evidence" value="ECO:0007669"/>
    <property type="project" value="TreeGrafter"/>
</dbReference>
<dbReference type="GO" id="GO:0140326">
    <property type="term" value="F:ATPase-coupled intramembrane lipid transporter activity"/>
    <property type="evidence" value="ECO:0007669"/>
    <property type="project" value="TreeGrafter"/>
</dbReference>
<keyword evidence="2" id="KW-0812">Transmembrane</keyword>
<dbReference type="Gene3D" id="3.40.1110.10">
    <property type="entry name" value="Calcium-transporting ATPase, cytoplasmic domain N"/>
    <property type="match status" value="1"/>
</dbReference>
<protein>
    <submittedName>
        <fullName evidence="9">Putative Cation-transporting P-type ATPase</fullName>
    </submittedName>
</protein>
<dbReference type="Gene3D" id="2.70.150.10">
    <property type="entry name" value="Calcium-transporting ATPase, cytoplasmic transduction domain A"/>
    <property type="match status" value="1"/>
</dbReference>
<dbReference type="EMBL" id="SNRW01003552">
    <property type="protein sequence ID" value="KAA6389529.1"/>
    <property type="molecule type" value="Genomic_DNA"/>
</dbReference>
<comment type="caution">
    <text evidence="9">The sequence shown here is derived from an EMBL/GenBank/DDBJ whole genome shotgun (WGS) entry which is preliminary data.</text>
</comment>
<dbReference type="InterPro" id="IPR059000">
    <property type="entry name" value="ATPase_P-type_domA"/>
</dbReference>
<sequence length="267" mass="29683">MPLLFVVIVSMLKELLEDIRRFQSDRKANGKLCRKLIGSNFEVVKWKDLQVGDIVRIECDEMVPADLLILFSPLDDGLCNIETSNLDGETNLKSKQAVQIEGKNADFINDILSFRAHVTIDQPNAQLYVFNGTMAIIGENDIPLSNKNVILRSCALRNTSYILALVVVKLGQVLFVNNDILMYDPVSDTRANARTSNLNESLGQIQYIFSDKTGTLTQNKMEFFKCTIGGEKFGTGISEVQAAELQRRGNINVKASGRGFEDDALAN</sequence>
<dbReference type="Gene3D" id="3.40.50.1000">
    <property type="entry name" value="HAD superfamily/HAD-like"/>
    <property type="match status" value="1"/>
</dbReference>
<dbReference type="PANTHER" id="PTHR24092">
    <property type="entry name" value="PROBABLE PHOSPHOLIPID-TRANSPORTING ATPASE"/>
    <property type="match status" value="1"/>
</dbReference>
<organism evidence="9 10">
    <name type="scientific">Streblomastix strix</name>
    <dbReference type="NCBI Taxonomy" id="222440"/>
    <lineage>
        <taxon>Eukaryota</taxon>
        <taxon>Metamonada</taxon>
        <taxon>Preaxostyla</taxon>
        <taxon>Oxymonadida</taxon>
        <taxon>Streblomastigidae</taxon>
        <taxon>Streblomastix</taxon>
    </lineage>
</organism>
<dbReference type="AlphaFoldDB" id="A0A5J4W514"/>
<dbReference type="PROSITE" id="PS00154">
    <property type="entry name" value="ATPASE_E1_E2"/>
    <property type="match status" value="1"/>
</dbReference>
<dbReference type="FunFam" id="3.40.50.1000:FF:000001">
    <property type="entry name" value="Phospholipid-transporting ATPase IC"/>
    <property type="match status" value="1"/>
</dbReference>
<dbReference type="Pfam" id="PF00122">
    <property type="entry name" value="E1-E2_ATPase"/>
    <property type="match status" value="1"/>
</dbReference>
<evidence type="ECO:0000256" key="4">
    <source>
        <dbReference type="ARBA" id="ARBA00022840"/>
    </source>
</evidence>
<evidence type="ECO:0000313" key="10">
    <source>
        <dbReference type="Proteomes" id="UP000324800"/>
    </source>
</evidence>
<name>A0A5J4W514_9EUKA</name>
<evidence type="ECO:0000256" key="2">
    <source>
        <dbReference type="ARBA" id="ARBA00022692"/>
    </source>
</evidence>
<keyword evidence="3" id="KW-0547">Nucleotide-binding</keyword>
<evidence type="ECO:0000256" key="6">
    <source>
        <dbReference type="ARBA" id="ARBA00022989"/>
    </source>
</evidence>
<keyword evidence="4" id="KW-0067">ATP-binding</keyword>
<dbReference type="InterPro" id="IPR036412">
    <property type="entry name" value="HAD-like_sf"/>
</dbReference>
<dbReference type="Proteomes" id="UP000324800">
    <property type="component" value="Unassembled WGS sequence"/>
</dbReference>
<keyword evidence="7" id="KW-0472">Membrane</keyword>
<comment type="subcellular location">
    <subcellularLocation>
        <location evidence="1">Membrane</location>
        <topology evidence="1">Multi-pass membrane protein</topology>
    </subcellularLocation>
</comment>
<dbReference type="SUPFAM" id="SSF56784">
    <property type="entry name" value="HAD-like"/>
    <property type="match status" value="1"/>
</dbReference>
<gene>
    <name evidence="9" type="ORF">EZS28_014944</name>
</gene>
<keyword evidence="5" id="KW-1278">Translocase</keyword>
<evidence type="ECO:0000313" key="9">
    <source>
        <dbReference type="EMBL" id="KAA6389529.1"/>
    </source>
</evidence>
<dbReference type="GO" id="GO:0045332">
    <property type="term" value="P:phospholipid translocation"/>
    <property type="evidence" value="ECO:0007669"/>
    <property type="project" value="TreeGrafter"/>
</dbReference>
<evidence type="ECO:0000256" key="7">
    <source>
        <dbReference type="ARBA" id="ARBA00023136"/>
    </source>
</evidence>
<keyword evidence="6" id="KW-1133">Transmembrane helix</keyword>
<dbReference type="InterPro" id="IPR023214">
    <property type="entry name" value="HAD_sf"/>
</dbReference>